<accession>A0A6P8FBP8</accession>
<dbReference type="CDD" id="cd11657">
    <property type="entry name" value="TIN2_N"/>
    <property type="match status" value="1"/>
</dbReference>
<dbReference type="InterPro" id="IPR044822">
    <property type="entry name" value="Myb_DNA-bind_4"/>
</dbReference>
<keyword evidence="10" id="KW-1185">Reference proteome</keyword>
<evidence type="ECO:0000259" key="9">
    <source>
        <dbReference type="PROSITE" id="PS50157"/>
    </source>
</evidence>
<evidence type="ECO:0000313" key="10">
    <source>
        <dbReference type="Proteomes" id="UP000515152"/>
    </source>
</evidence>
<dbReference type="PROSITE" id="PS50157">
    <property type="entry name" value="ZINC_FINGER_C2H2_2"/>
    <property type="match status" value="8"/>
</dbReference>
<feature type="compositionally biased region" description="Acidic residues" evidence="8">
    <location>
        <begin position="439"/>
        <end position="453"/>
    </location>
</feature>
<dbReference type="InterPro" id="IPR029400">
    <property type="entry name" value="TINF2_N"/>
</dbReference>
<evidence type="ECO:0000256" key="6">
    <source>
        <dbReference type="ARBA" id="ARBA00023242"/>
    </source>
</evidence>
<evidence type="ECO:0000256" key="1">
    <source>
        <dbReference type="ARBA" id="ARBA00004123"/>
    </source>
</evidence>
<gene>
    <name evidence="11" type="primary">LOC105910323</name>
</gene>
<evidence type="ECO:0000256" key="7">
    <source>
        <dbReference type="PROSITE-ProRule" id="PRU00042"/>
    </source>
</evidence>
<dbReference type="OrthoDB" id="3437960at2759"/>
<dbReference type="GO" id="GO:0005634">
    <property type="term" value="C:nucleus"/>
    <property type="evidence" value="ECO:0007669"/>
    <property type="project" value="UniProtKB-SubCell"/>
</dbReference>
<feature type="domain" description="C2H2-type" evidence="9">
    <location>
        <begin position="698"/>
        <end position="725"/>
    </location>
</feature>
<dbReference type="InterPro" id="IPR036236">
    <property type="entry name" value="Znf_C2H2_sf"/>
</dbReference>
<sequence length="777" mass="88400">MAATYWSPTETQALLAVWSDKAVQDDLDGATRNERVFRDISSKLEEMGISRSYKQCREKIKKLKAQYKNIVDHNRSGSNRTKFRWFDMMDAVLGGKSPTTGGRRIESDNVLPLFETVVQEEQAGPGSSCRRTSPHSHKAVGAEVTCTIIPSPNDLPPEESLCLPPLRCSTPQHRSHNVPLSSLRLCVPPLRLLSAFMWQVAEQRRVKYYNRLEEFVSVVLEMVPDLLSAKERAELLLGLRARFILELCRDTPSVKLNIMQPHLDRLRMIAETASIDRSGDPMVDVAVRNFVDLIQIILKSPQEKKRYFQDIYPLHYGAKYDTALQSLVWEFLCRLEELLPVPSFHQAASWFDEDPLHLEDSLQMEPKKVQNLLQYVKTFGHLDPGSSSSPITPNTILSTMSVSMTPLLRPHEQTDSEKRVSTSHETQISVNKGDRHGDMDEDMDGWMMDDEDRGGDVDEDIQKYLNDEDPRRDMDEKHLKEQKVEKPELNGYRSESQESTDNSRSEKGAPRSSRSGPGVSPPRSSPLETASKRISTAVSSASEPLEHVCSECGKAFFSKPGLIGHKQSHTKEKRHVTVIHANEKSHSCTVCGIEFETKFDLKKHHTVHTEQRPHLCSYCGKTFRCRNTLVCHVRVHTGERPYGCSVCGKRFIQCSDLAAHKRLHTGERPYLCSVCGKGFATSGALIVHTRLHTGERPYKCEICGKSYLQLCNLVVHKRYHTKERPYPCTVCDKRFSTRNQLTRHMRTHTGEKPYECLLCGKRFSAATPMKIHQRVHR</sequence>
<reference evidence="11" key="1">
    <citation type="submission" date="2025-08" db="UniProtKB">
        <authorList>
            <consortium name="RefSeq"/>
        </authorList>
    </citation>
    <scope>IDENTIFICATION</scope>
</reference>
<feature type="domain" description="C2H2-type" evidence="9">
    <location>
        <begin position="547"/>
        <end position="574"/>
    </location>
</feature>
<evidence type="ECO:0000313" key="11">
    <source>
        <dbReference type="RefSeq" id="XP_031421246.1"/>
    </source>
</evidence>
<dbReference type="PANTHER" id="PTHR23234:SF10">
    <property type="entry name" value="RIKEN CDNA 6720489N17 GENE-RELATED"/>
    <property type="match status" value="1"/>
</dbReference>
<dbReference type="InterPro" id="IPR013087">
    <property type="entry name" value="Znf_C2H2_type"/>
</dbReference>
<dbReference type="Pfam" id="PF13912">
    <property type="entry name" value="zf-C2H2_6"/>
    <property type="match status" value="1"/>
</dbReference>
<evidence type="ECO:0000256" key="8">
    <source>
        <dbReference type="SAM" id="MobiDB-lite"/>
    </source>
</evidence>
<protein>
    <submittedName>
        <fullName evidence="11">Zinc finger protein 527-like isoform X1</fullName>
    </submittedName>
</protein>
<dbReference type="KEGG" id="char:105910323"/>
<evidence type="ECO:0000256" key="3">
    <source>
        <dbReference type="ARBA" id="ARBA00022737"/>
    </source>
</evidence>
<feature type="compositionally biased region" description="Basic and acidic residues" evidence="8">
    <location>
        <begin position="454"/>
        <end position="488"/>
    </location>
</feature>
<keyword evidence="2" id="KW-0479">Metal-binding</keyword>
<dbReference type="GO" id="GO:0008270">
    <property type="term" value="F:zinc ion binding"/>
    <property type="evidence" value="ECO:0007669"/>
    <property type="project" value="UniProtKB-KW"/>
</dbReference>
<organism evidence="10 11">
    <name type="scientific">Clupea harengus</name>
    <name type="common">Atlantic herring</name>
    <dbReference type="NCBI Taxonomy" id="7950"/>
    <lineage>
        <taxon>Eukaryota</taxon>
        <taxon>Metazoa</taxon>
        <taxon>Chordata</taxon>
        <taxon>Craniata</taxon>
        <taxon>Vertebrata</taxon>
        <taxon>Euteleostomi</taxon>
        <taxon>Actinopterygii</taxon>
        <taxon>Neopterygii</taxon>
        <taxon>Teleostei</taxon>
        <taxon>Clupei</taxon>
        <taxon>Clupeiformes</taxon>
        <taxon>Clupeoidei</taxon>
        <taxon>Clupeidae</taxon>
        <taxon>Clupea</taxon>
    </lineage>
</organism>
<dbReference type="InterPro" id="IPR050758">
    <property type="entry name" value="Znf_C2H2-type"/>
</dbReference>
<dbReference type="Pfam" id="PF13837">
    <property type="entry name" value="Myb_DNA-bind_4"/>
    <property type="match status" value="1"/>
</dbReference>
<dbReference type="SMART" id="SM00355">
    <property type="entry name" value="ZnF_C2H2"/>
    <property type="match status" value="8"/>
</dbReference>
<keyword evidence="5" id="KW-0862">Zinc</keyword>
<name>A0A6P8FBP8_CLUHA</name>
<dbReference type="PROSITE" id="PS00028">
    <property type="entry name" value="ZINC_FINGER_C2H2_1"/>
    <property type="match status" value="8"/>
</dbReference>
<feature type="domain" description="C2H2-type" evidence="9">
    <location>
        <begin position="586"/>
        <end position="613"/>
    </location>
</feature>
<dbReference type="FunFam" id="3.30.160.60:FF:000358">
    <property type="entry name" value="zinc finger protein 24"/>
    <property type="match status" value="3"/>
</dbReference>
<feature type="domain" description="C2H2-type" evidence="9">
    <location>
        <begin position="670"/>
        <end position="697"/>
    </location>
</feature>
<feature type="domain" description="C2H2-type" evidence="9">
    <location>
        <begin position="754"/>
        <end position="777"/>
    </location>
</feature>
<evidence type="ECO:0000256" key="4">
    <source>
        <dbReference type="ARBA" id="ARBA00022771"/>
    </source>
</evidence>
<evidence type="ECO:0000256" key="5">
    <source>
        <dbReference type="ARBA" id="ARBA00022833"/>
    </source>
</evidence>
<dbReference type="Pfam" id="PF00096">
    <property type="entry name" value="zf-C2H2"/>
    <property type="match status" value="3"/>
</dbReference>
<feature type="compositionally biased region" description="Basic and acidic residues" evidence="8">
    <location>
        <begin position="410"/>
        <end position="422"/>
    </location>
</feature>
<keyword evidence="3" id="KW-0677">Repeat</keyword>
<dbReference type="FunFam" id="3.30.160.60:FF:000478">
    <property type="entry name" value="Zinc finger protein 133"/>
    <property type="match status" value="1"/>
</dbReference>
<dbReference type="FunFam" id="3.30.160.60:FF:001182">
    <property type="entry name" value="Zinc finger, C2H2 type"/>
    <property type="match status" value="1"/>
</dbReference>
<dbReference type="RefSeq" id="XP_031421246.1">
    <property type="nucleotide sequence ID" value="XM_031565386.2"/>
</dbReference>
<dbReference type="AlphaFoldDB" id="A0A6P8FBP8"/>
<feature type="region of interest" description="Disordered" evidence="8">
    <location>
        <begin position="410"/>
        <end position="540"/>
    </location>
</feature>
<dbReference type="FunFam" id="1.10.10.60:FF:000032">
    <property type="entry name" value="Zinc finger and SCAN domain-containing 20"/>
    <property type="match status" value="1"/>
</dbReference>
<dbReference type="Proteomes" id="UP000515152">
    <property type="component" value="Chromosome 3"/>
</dbReference>
<dbReference type="Gene3D" id="3.30.160.60">
    <property type="entry name" value="Classic Zinc Finger"/>
    <property type="match status" value="8"/>
</dbReference>
<dbReference type="FunFam" id="3.30.160.60:FF:000100">
    <property type="entry name" value="Zinc finger 45-like"/>
    <property type="match status" value="1"/>
</dbReference>
<dbReference type="Gene3D" id="1.10.10.60">
    <property type="entry name" value="Homeodomain-like"/>
    <property type="match status" value="1"/>
</dbReference>
<dbReference type="SUPFAM" id="SSF57667">
    <property type="entry name" value="beta-beta-alpha zinc fingers"/>
    <property type="match status" value="5"/>
</dbReference>
<keyword evidence="6" id="KW-0539">Nucleus</keyword>
<dbReference type="PANTHER" id="PTHR23234">
    <property type="entry name" value="ZNF44 PROTEIN"/>
    <property type="match status" value="1"/>
</dbReference>
<comment type="subcellular location">
    <subcellularLocation>
        <location evidence="1">Nucleus</location>
    </subcellularLocation>
</comment>
<dbReference type="Pfam" id="PF14973">
    <property type="entry name" value="TINF2_N"/>
    <property type="match status" value="1"/>
</dbReference>
<evidence type="ECO:0000256" key="2">
    <source>
        <dbReference type="ARBA" id="ARBA00022723"/>
    </source>
</evidence>
<feature type="domain" description="C2H2-type" evidence="9">
    <location>
        <begin position="614"/>
        <end position="641"/>
    </location>
</feature>
<proteinExistence type="predicted"/>
<feature type="domain" description="C2H2-type" evidence="9">
    <location>
        <begin position="642"/>
        <end position="669"/>
    </location>
</feature>
<dbReference type="GeneID" id="105910323"/>
<feature type="domain" description="C2H2-type" evidence="9">
    <location>
        <begin position="726"/>
        <end position="753"/>
    </location>
</feature>
<keyword evidence="4 7" id="KW-0863">Zinc-finger</keyword>